<name>A0A2W5SRN1_VARPD</name>
<evidence type="ECO:0000313" key="1">
    <source>
        <dbReference type="EMBL" id="PZQ77430.1"/>
    </source>
</evidence>
<organism evidence="1 2">
    <name type="scientific">Variovorax paradoxus</name>
    <dbReference type="NCBI Taxonomy" id="34073"/>
    <lineage>
        <taxon>Bacteria</taxon>
        <taxon>Pseudomonadati</taxon>
        <taxon>Pseudomonadota</taxon>
        <taxon>Betaproteobacteria</taxon>
        <taxon>Burkholderiales</taxon>
        <taxon>Comamonadaceae</taxon>
        <taxon>Variovorax</taxon>
    </lineage>
</organism>
<dbReference type="Proteomes" id="UP000249135">
    <property type="component" value="Unassembled WGS sequence"/>
</dbReference>
<evidence type="ECO:0000313" key="2">
    <source>
        <dbReference type="Proteomes" id="UP000249135"/>
    </source>
</evidence>
<dbReference type="PIRSF" id="PIRSF010372">
    <property type="entry name" value="PaiB"/>
    <property type="match status" value="1"/>
</dbReference>
<dbReference type="Pfam" id="PF04299">
    <property type="entry name" value="FMN_bind_2"/>
    <property type="match status" value="1"/>
</dbReference>
<sequence>MYVPEHFRNADPGAALDWLRRFPFGTLITRGPGGEPAATSLPFFAEVDGMGVIRLVSHLARRNPHATSLVSGMRGLVVINGPSAYISPRWYQSPVNVPTWDYVGLQWEGVMRVIDDRDGLLDLMRRSARAFEPDGGAGWHLADAPAEHVDRLIGGVVGFELAVEVVHCMEKLSQNKLADRARIQAELRSGTTAFGPLVAQLMDDSGK</sequence>
<dbReference type="PANTHER" id="PTHR35802:SF1">
    <property type="entry name" value="PROTEASE SYNTHASE AND SPORULATION PROTEIN PAI 2"/>
    <property type="match status" value="1"/>
</dbReference>
<dbReference type="EMBL" id="QFPP01000020">
    <property type="protein sequence ID" value="PZQ77430.1"/>
    <property type="molecule type" value="Genomic_DNA"/>
</dbReference>
<dbReference type="Gene3D" id="2.30.110.10">
    <property type="entry name" value="Electron Transport, Fmn-binding Protein, Chain A"/>
    <property type="match status" value="1"/>
</dbReference>
<proteinExistence type="predicted"/>
<dbReference type="PANTHER" id="PTHR35802">
    <property type="entry name" value="PROTEASE SYNTHASE AND SPORULATION PROTEIN PAI 2"/>
    <property type="match status" value="1"/>
</dbReference>
<gene>
    <name evidence="1" type="ORF">DI563_03825</name>
</gene>
<dbReference type="InterPro" id="IPR012349">
    <property type="entry name" value="Split_barrel_FMN-bd"/>
</dbReference>
<accession>A0A2W5SRN1</accession>
<reference evidence="1 2" key="1">
    <citation type="submission" date="2017-08" db="EMBL/GenBank/DDBJ databases">
        <title>Infants hospitalized years apart are colonized by the same room-sourced microbial strains.</title>
        <authorList>
            <person name="Brooks B."/>
            <person name="Olm M.R."/>
            <person name="Firek B.A."/>
            <person name="Baker R."/>
            <person name="Thomas B.C."/>
            <person name="Morowitz M.J."/>
            <person name="Banfield J.F."/>
        </authorList>
    </citation>
    <scope>NUCLEOTIDE SEQUENCE [LARGE SCALE GENOMIC DNA]</scope>
    <source>
        <strain evidence="1">S2_005_003_R2_41</strain>
    </source>
</reference>
<dbReference type="AlphaFoldDB" id="A0A2W5SRN1"/>
<comment type="caution">
    <text evidence="1">The sequence shown here is derived from an EMBL/GenBank/DDBJ whole genome shotgun (WGS) entry which is preliminary data.</text>
</comment>
<dbReference type="SUPFAM" id="SSF50475">
    <property type="entry name" value="FMN-binding split barrel"/>
    <property type="match status" value="1"/>
</dbReference>
<protein>
    <submittedName>
        <fullName evidence="1">FMN-binding negative transcriptional regulator</fullName>
    </submittedName>
</protein>
<dbReference type="InterPro" id="IPR007396">
    <property type="entry name" value="TR_PAI2-type"/>
</dbReference>